<dbReference type="Gene3D" id="3.40.50.1820">
    <property type="entry name" value="alpha/beta hydrolase"/>
    <property type="match status" value="1"/>
</dbReference>
<dbReference type="InterPro" id="IPR011118">
    <property type="entry name" value="Tannase/feruloyl_esterase"/>
</dbReference>
<keyword evidence="6" id="KW-0106">Calcium</keyword>
<dbReference type="InterPro" id="IPR029058">
    <property type="entry name" value="AB_hydrolase_fold"/>
</dbReference>
<evidence type="ECO:0000256" key="5">
    <source>
        <dbReference type="ARBA" id="ARBA00022801"/>
    </source>
</evidence>
<dbReference type="EC" id="3.1.1.-" evidence="8"/>
<dbReference type="GO" id="GO:0030600">
    <property type="term" value="F:feruloyl esterase activity"/>
    <property type="evidence" value="ECO:0007669"/>
    <property type="project" value="UniProtKB-ARBA"/>
</dbReference>
<sequence length="873" mass="95321">MSISAIPPSACTNASIPIPVLSGAEILNLSAVPVLNYTASASENYTHNHPTIEAENIDFCNITITYTHPGQQDNLSIETWLPLNNWNGRIQSVGGGGWVAGRFFISYQAMNGAIAERYVTSSIDAGLKDKSGQTAFVPDEWAMVSEGNVNLYNLQNFGSVSLNDQAIIVKALTKDFYGRPHDYAYWSGCSQGGRQGLTLAQKYPDAYDGIAAAAPAIYMPQLCMANLWSQVVMKERGEYPSRCEFEYIQAAAIEACDPLDGCIDNLVSNESACQFDPMTVVGHPLNCSETGNMTVVSETAAIVAAAAWEGPRTPEGGFLWHGFNKDIQLSGDASGAQTADLGVAQTLCHNGTCSGVPNGLGDKLVTFFLEKNSSATWQNVTTENFAKYFKEAVRDFGPFLGSSDADLSEFRAAGGKMITYHGMADNLIPIKQSYQYYDDVLKNDPNVADFYRLFEVPGLAHCSGGNGGQPTATWAALVAWVENGKSPSTLPIIVKDENGKVSERQLRPYSKKTSWTWPPVACYYQGWNLVETILELPEEGDYILSAWILDELGVNVGSATDYLSIDASIPVPRVFLADLNEHSDDTVGGTNSVTYNFSYAQRIARLNVVGYTVNDFNITQERWSQTLEIIKSISTEGEFVVFPGTKWCSNSAAGGDHNVVFLDDPHTTPPKFPFGKHGNVVRSFEWNEHGPAAWPLDKLYATYAHNPERHLLLPHVGGRRCNLAWHHLKLERLLEISSEWGLFEWLLRDVVQRGRKLGVSANLDEHRGRCGGGVPGTAVFDTKSGLTGVLSDTPGRAEIATALRTQRTFATTGERLVGLVSTEDGQLQGDDVKATGEGPLTLKYQFFGRDGFSTIEAWDASGSTMQRDLEKEV</sequence>
<dbReference type="PANTHER" id="PTHR33938">
    <property type="entry name" value="FERULOYL ESTERASE B-RELATED"/>
    <property type="match status" value="1"/>
</dbReference>
<dbReference type="AlphaFoldDB" id="A0A2L2U3W7"/>
<dbReference type="PANTHER" id="PTHR33938:SF13">
    <property type="entry name" value="CARBOXYLIC ESTER HYDROLASE"/>
    <property type="match status" value="1"/>
</dbReference>
<protein>
    <recommendedName>
        <fullName evidence="8">Carboxylic ester hydrolase</fullName>
        <ecNumber evidence="8">3.1.1.-</ecNumber>
    </recommendedName>
</protein>
<evidence type="ECO:0000313" key="9">
    <source>
        <dbReference type="EMBL" id="CEI70810.1"/>
    </source>
</evidence>
<comment type="similarity">
    <text evidence="1 8">Belongs to the tannase family.</text>
</comment>
<dbReference type="STRING" id="56646.A0A2L2U3W7"/>
<proteinExistence type="inferred from homology"/>
<name>A0A2L2U3W7_9HYPO</name>
<keyword evidence="3" id="KW-0479">Metal-binding</keyword>
<keyword evidence="10" id="KW-1185">Reference proteome</keyword>
<organism evidence="9 10">
    <name type="scientific">Fusarium venenatum</name>
    <dbReference type="NCBI Taxonomy" id="56646"/>
    <lineage>
        <taxon>Eukaryota</taxon>
        <taxon>Fungi</taxon>
        <taxon>Dikarya</taxon>
        <taxon>Ascomycota</taxon>
        <taxon>Pezizomycotina</taxon>
        <taxon>Sordariomycetes</taxon>
        <taxon>Hypocreomycetidae</taxon>
        <taxon>Hypocreales</taxon>
        <taxon>Nectriaceae</taxon>
        <taxon>Fusarium</taxon>
    </lineage>
</organism>
<keyword evidence="5 8" id="KW-0378">Hydrolase</keyword>
<evidence type="ECO:0000256" key="6">
    <source>
        <dbReference type="ARBA" id="ARBA00022837"/>
    </source>
</evidence>
<dbReference type="Gene3D" id="3.20.20.140">
    <property type="entry name" value="Metal-dependent hydrolases"/>
    <property type="match status" value="1"/>
</dbReference>
<keyword evidence="2" id="KW-0719">Serine esterase</keyword>
<keyword evidence="4" id="KW-0732">Signal</keyword>
<dbReference type="GO" id="GO:0046872">
    <property type="term" value="F:metal ion binding"/>
    <property type="evidence" value="ECO:0007669"/>
    <property type="project" value="UniProtKB-KW"/>
</dbReference>
<evidence type="ECO:0000313" key="10">
    <source>
        <dbReference type="Proteomes" id="UP000245910"/>
    </source>
</evidence>
<keyword evidence="7" id="KW-1015">Disulfide bond</keyword>
<accession>A0A2L2U3W7</accession>
<evidence type="ECO:0000256" key="3">
    <source>
        <dbReference type="ARBA" id="ARBA00022723"/>
    </source>
</evidence>
<evidence type="ECO:0000256" key="7">
    <source>
        <dbReference type="ARBA" id="ARBA00023157"/>
    </source>
</evidence>
<dbReference type="Pfam" id="PF07519">
    <property type="entry name" value="Tannase"/>
    <property type="match status" value="1"/>
</dbReference>
<evidence type="ECO:0000256" key="4">
    <source>
        <dbReference type="ARBA" id="ARBA00022729"/>
    </source>
</evidence>
<dbReference type="Proteomes" id="UP000245910">
    <property type="component" value="Chromosome III"/>
</dbReference>
<dbReference type="EMBL" id="LN649231">
    <property type="protein sequence ID" value="CEI70810.1"/>
    <property type="molecule type" value="Genomic_DNA"/>
</dbReference>
<evidence type="ECO:0000256" key="8">
    <source>
        <dbReference type="RuleBase" id="RU361238"/>
    </source>
</evidence>
<reference evidence="10" key="1">
    <citation type="submission" date="2014-10" db="EMBL/GenBank/DDBJ databases">
        <authorList>
            <person name="King R."/>
        </authorList>
    </citation>
    <scope>NUCLEOTIDE SEQUENCE [LARGE SCALE GENOMIC DNA]</scope>
    <source>
        <strain evidence="10">A3/5</strain>
    </source>
</reference>
<evidence type="ECO:0000256" key="1">
    <source>
        <dbReference type="ARBA" id="ARBA00006249"/>
    </source>
</evidence>
<dbReference type="SUPFAM" id="SSF53474">
    <property type="entry name" value="alpha/beta-Hydrolases"/>
    <property type="match status" value="1"/>
</dbReference>
<evidence type="ECO:0000256" key="2">
    <source>
        <dbReference type="ARBA" id="ARBA00022487"/>
    </source>
</evidence>